<accession>A0A934J7W0</accession>
<evidence type="ECO:0000313" key="5">
    <source>
        <dbReference type="Proteomes" id="UP000640274"/>
    </source>
</evidence>
<comment type="caution">
    <text evidence="4">The sequence shown here is derived from an EMBL/GenBank/DDBJ whole genome shotgun (WGS) entry which is preliminary data.</text>
</comment>
<name>A0A934J7W0_9BACL</name>
<gene>
    <name evidence="4" type="ORF">JFN88_13820</name>
</gene>
<keyword evidence="2" id="KW-1133">Transmembrane helix</keyword>
<evidence type="ECO:0000256" key="2">
    <source>
        <dbReference type="SAM" id="Phobius"/>
    </source>
</evidence>
<dbReference type="EMBL" id="JAELUP010000066">
    <property type="protein sequence ID" value="MBJ6362346.1"/>
    <property type="molecule type" value="Genomic_DNA"/>
</dbReference>
<feature type="region of interest" description="Disordered" evidence="1">
    <location>
        <begin position="85"/>
        <end position="106"/>
    </location>
</feature>
<feature type="domain" description="Deoxyribonuclease NucA/NucB" evidence="3">
    <location>
        <begin position="81"/>
        <end position="137"/>
    </location>
</feature>
<dbReference type="InterPro" id="IPR029476">
    <property type="entry name" value="DNase_NucA_NucB"/>
</dbReference>
<protein>
    <recommendedName>
        <fullName evidence="3">Deoxyribonuclease NucA/NucB domain-containing protein</fullName>
    </recommendedName>
</protein>
<dbReference type="Pfam" id="PF14040">
    <property type="entry name" value="DNase_NucA_NucB"/>
    <property type="match status" value="1"/>
</dbReference>
<dbReference type="Proteomes" id="UP000640274">
    <property type="component" value="Unassembled WGS sequence"/>
</dbReference>
<sequence length="160" mass="17711">MGGEFVLQFKKLIWVILAAASVYLGVTVFPELEDPVSVHRPAGNLEYDVWIDFPSDKYPETAAHIQSAVSKGFSPICTIDREGAEENRRKSLQGVPTKKGHDRDEWPMAMCTEGGEGADIEYISPADNRGAGSWVGNKLENYADGTRVFFQIEGMDEVLK</sequence>
<reference evidence="4" key="1">
    <citation type="submission" date="2020-12" db="EMBL/GenBank/DDBJ databases">
        <authorList>
            <person name="Huq M.A."/>
        </authorList>
    </citation>
    <scope>NUCLEOTIDE SEQUENCE</scope>
    <source>
        <strain evidence="4">MAHUQ-46</strain>
    </source>
</reference>
<evidence type="ECO:0000313" key="4">
    <source>
        <dbReference type="EMBL" id="MBJ6362346.1"/>
    </source>
</evidence>
<evidence type="ECO:0000256" key="1">
    <source>
        <dbReference type="SAM" id="MobiDB-lite"/>
    </source>
</evidence>
<feature type="transmembrane region" description="Helical" evidence="2">
    <location>
        <begin position="12"/>
        <end position="30"/>
    </location>
</feature>
<organism evidence="4 5">
    <name type="scientific">Paenibacillus roseus</name>
    <dbReference type="NCBI Taxonomy" id="2798579"/>
    <lineage>
        <taxon>Bacteria</taxon>
        <taxon>Bacillati</taxon>
        <taxon>Bacillota</taxon>
        <taxon>Bacilli</taxon>
        <taxon>Bacillales</taxon>
        <taxon>Paenibacillaceae</taxon>
        <taxon>Paenibacillus</taxon>
    </lineage>
</organism>
<proteinExistence type="predicted"/>
<keyword evidence="2" id="KW-0472">Membrane</keyword>
<keyword evidence="2" id="KW-0812">Transmembrane</keyword>
<dbReference type="AlphaFoldDB" id="A0A934J7W0"/>
<keyword evidence="5" id="KW-1185">Reference proteome</keyword>
<evidence type="ECO:0000259" key="3">
    <source>
        <dbReference type="Pfam" id="PF14040"/>
    </source>
</evidence>